<protein>
    <submittedName>
        <fullName evidence="2">Uncharacterized protein</fullName>
    </submittedName>
</protein>
<name>A0A2P2GFU4_STREW</name>
<dbReference type="EMBL" id="LAQS01000060">
    <property type="protein sequence ID" value="KKZ70373.1"/>
    <property type="molecule type" value="Genomic_DNA"/>
</dbReference>
<reference evidence="2 3" key="1">
    <citation type="submission" date="2015-05" db="EMBL/GenBank/DDBJ databases">
        <title>Draft Genome assembly of Streptomyces showdoensis.</title>
        <authorList>
            <person name="Thapa K.K."/>
            <person name="Metsa-Ketela M."/>
        </authorList>
    </citation>
    <scope>NUCLEOTIDE SEQUENCE [LARGE SCALE GENOMIC DNA]</scope>
    <source>
        <strain evidence="2 3">ATCC 15227</strain>
    </source>
</reference>
<keyword evidence="3" id="KW-1185">Reference proteome</keyword>
<feature type="region of interest" description="Disordered" evidence="1">
    <location>
        <begin position="13"/>
        <end position="40"/>
    </location>
</feature>
<comment type="caution">
    <text evidence="2">The sequence shown here is derived from an EMBL/GenBank/DDBJ whole genome shotgun (WGS) entry which is preliminary data.</text>
</comment>
<evidence type="ECO:0000256" key="1">
    <source>
        <dbReference type="SAM" id="MobiDB-lite"/>
    </source>
</evidence>
<evidence type="ECO:0000313" key="3">
    <source>
        <dbReference type="Proteomes" id="UP000265325"/>
    </source>
</evidence>
<accession>A0A2P2GFU4</accession>
<dbReference type="AlphaFoldDB" id="A0A2P2GFU4"/>
<gene>
    <name evidence="2" type="ORF">VO63_29080</name>
</gene>
<proteinExistence type="predicted"/>
<sequence length="72" mass="7402">MVREALPLLTPVARSLPSLPPSGGVTARSPWAEASSEDVRAATPLRSRTHAFAGDSGVKAGASVSFRSTVGR</sequence>
<dbReference type="Proteomes" id="UP000265325">
    <property type="component" value="Unassembled WGS sequence"/>
</dbReference>
<evidence type="ECO:0000313" key="2">
    <source>
        <dbReference type="EMBL" id="KKZ70373.1"/>
    </source>
</evidence>
<organism evidence="2 3">
    <name type="scientific">Streptomyces showdoensis</name>
    <dbReference type="NCBI Taxonomy" id="68268"/>
    <lineage>
        <taxon>Bacteria</taxon>
        <taxon>Bacillati</taxon>
        <taxon>Actinomycetota</taxon>
        <taxon>Actinomycetes</taxon>
        <taxon>Kitasatosporales</taxon>
        <taxon>Streptomycetaceae</taxon>
        <taxon>Streptomyces</taxon>
    </lineage>
</organism>